<dbReference type="PANTHER" id="PTHR16305">
    <property type="entry name" value="TESTICULAR SOLUBLE ADENYLYL CYCLASE"/>
    <property type="match status" value="1"/>
</dbReference>
<dbReference type="Gene3D" id="1.25.40.10">
    <property type="entry name" value="Tetratricopeptide repeat domain"/>
    <property type="match status" value="1"/>
</dbReference>
<dbReference type="GO" id="GO:0005737">
    <property type="term" value="C:cytoplasm"/>
    <property type="evidence" value="ECO:0007669"/>
    <property type="project" value="TreeGrafter"/>
</dbReference>
<dbReference type="GO" id="GO:0005524">
    <property type="term" value="F:ATP binding"/>
    <property type="evidence" value="ECO:0007669"/>
    <property type="project" value="UniProtKB-KW"/>
</dbReference>
<evidence type="ECO:0000256" key="1">
    <source>
        <dbReference type="ARBA" id="ARBA00022741"/>
    </source>
</evidence>
<organism evidence="5 6">
    <name type="scientific">Flexivirga endophytica</name>
    <dbReference type="NCBI Taxonomy" id="1849103"/>
    <lineage>
        <taxon>Bacteria</taxon>
        <taxon>Bacillati</taxon>
        <taxon>Actinomycetota</taxon>
        <taxon>Actinomycetes</taxon>
        <taxon>Micrococcales</taxon>
        <taxon>Dermacoccaceae</taxon>
        <taxon>Flexivirga</taxon>
    </lineage>
</organism>
<evidence type="ECO:0000313" key="6">
    <source>
        <dbReference type="Proteomes" id="UP000636793"/>
    </source>
</evidence>
<dbReference type="InterPro" id="IPR041664">
    <property type="entry name" value="AAA_16"/>
</dbReference>
<dbReference type="GO" id="GO:0006355">
    <property type="term" value="P:regulation of DNA-templated transcription"/>
    <property type="evidence" value="ECO:0007669"/>
    <property type="project" value="InterPro"/>
</dbReference>
<comment type="caution">
    <text evidence="5">The sequence shown here is derived from an EMBL/GenBank/DDBJ whole genome shotgun (WGS) entry which is preliminary data.</text>
</comment>
<dbReference type="Pfam" id="PF00196">
    <property type="entry name" value="GerE"/>
    <property type="match status" value="1"/>
</dbReference>
<dbReference type="InterPro" id="IPR016032">
    <property type="entry name" value="Sig_transdc_resp-reg_C-effctor"/>
</dbReference>
<sequence length="981" mass="105466">MAVTAGGSALTDPPEPFAGDNGAVIPDSAPAGPIFGRTAEIDDFAQLLGDRAQSSITLLGGDAGIGKTRLMQEIAAICREAGGVVLVGRCLDLGDSAAPYLPITDIARSLRELPAADGVVSTERLVPSEGVRPVEYFETVATMLDELTGLAPVLVVLEDVHWADRATRELLTYQFTHDVRPGVHVVATYRTDDLHRRHPLRPALAEWSRLPTVRRVLLEPLTAEPSRALVDHLRPGLADPDAGDIIRRSGGNPFFAEELVAASMQPRDAGGPALPGDLADLLLVRADSLDDDPRRVLRAAAVAGSAACDRTLRGLVDLPPERLQDALRAAIDAHLLVTSRDDTYTFRHALLAEAVYDDLLPGERVRLHDTLTDILLECGDSYRPATLAMHAEQAGRFETALQARLRAGDDAMETAAPSNAARHFEAAISLAAWHPELTDVPTDLPRRAARALLAAGDPHRATELVRDALRTHSGTLVERAELLRLFLSALLLTDLPTTSTKLGIDGLPDDADELLDVGIGWARECEENVLLGKFLALRARYLLSFERHDEAAVAAGDALLVGRAVDEPMIITDAMTTQAKLDGLAGDMTSALTTLEHVRQQAAAEGDIRAELRALHQLAGLQARADQHTAAAATFDKAVRRATEAHARTELYGLDSLVFGATLAAKMGDWGHVDELLADTDALPRIVTAAAAAVRETVDVARGRFDRALAAHEELRSHWSQDMFIVAHDAPATIDVLGATGDLAGAVAVYDEAVATVRRVWRLPVFDAEIRMTALLLTHIADAVAVRPREATDWSARVEQLNDTLEEILSVRGWRESLGEESRAWFARAQGELARLAGNDALAVDEYREAVKLFENAGFVYEQAVAELSLSRALQVTGELSEARTLSGHALATARRLGATHLIAQLRGRPRAETGRGSGLTPRERDVLQLVAEGMTNGQIAGKLFISTKTASVHVSNILAKLGAANRTEAVDLARQQGELD</sequence>
<dbReference type="PROSITE" id="PS50043">
    <property type="entry name" value="HTH_LUXR_2"/>
    <property type="match status" value="1"/>
</dbReference>
<gene>
    <name evidence="5" type="ORF">GCM10011492_17920</name>
</gene>
<dbReference type="SUPFAM" id="SSF52540">
    <property type="entry name" value="P-loop containing nucleoside triphosphate hydrolases"/>
    <property type="match status" value="1"/>
</dbReference>
<dbReference type="CDD" id="cd06170">
    <property type="entry name" value="LuxR_C_like"/>
    <property type="match status" value="1"/>
</dbReference>
<protein>
    <submittedName>
        <fullName evidence="5">LuxR family transcriptional regulator</fullName>
    </submittedName>
</protein>
<keyword evidence="6" id="KW-1185">Reference proteome</keyword>
<name>A0A916T1T9_9MICO</name>
<dbReference type="InterPro" id="IPR011990">
    <property type="entry name" value="TPR-like_helical_dom_sf"/>
</dbReference>
<keyword evidence="2" id="KW-0067">ATP-binding</keyword>
<dbReference type="Proteomes" id="UP000636793">
    <property type="component" value="Unassembled WGS sequence"/>
</dbReference>
<evidence type="ECO:0000259" key="4">
    <source>
        <dbReference type="PROSITE" id="PS50043"/>
    </source>
</evidence>
<reference evidence="5" key="2">
    <citation type="submission" date="2020-09" db="EMBL/GenBank/DDBJ databases">
        <authorList>
            <person name="Sun Q."/>
            <person name="Zhou Y."/>
        </authorList>
    </citation>
    <scope>NUCLEOTIDE SEQUENCE</scope>
    <source>
        <strain evidence="5">CGMCC 1.15085</strain>
    </source>
</reference>
<evidence type="ECO:0000256" key="2">
    <source>
        <dbReference type="ARBA" id="ARBA00022840"/>
    </source>
</evidence>
<dbReference type="PRINTS" id="PR00038">
    <property type="entry name" value="HTHLUXR"/>
</dbReference>
<dbReference type="SMART" id="SM00421">
    <property type="entry name" value="HTH_LUXR"/>
    <property type="match status" value="1"/>
</dbReference>
<dbReference type="GO" id="GO:0004016">
    <property type="term" value="F:adenylate cyclase activity"/>
    <property type="evidence" value="ECO:0007669"/>
    <property type="project" value="TreeGrafter"/>
</dbReference>
<dbReference type="PANTHER" id="PTHR16305:SF35">
    <property type="entry name" value="TRANSCRIPTIONAL ACTIVATOR DOMAIN"/>
    <property type="match status" value="1"/>
</dbReference>
<dbReference type="GO" id="GO:0003677">
    <property type="term" value="F:DNA binding"/>
    <property type="evidence" value="ECO:0007669"/>
    <property type="project" value="InterPro"/>
</dbReference>
<dbReference type="InterPro" id="IPR000792">
    <property type="entry name" value="Tscrpt_reg_LuxR_C"/>
</dbReference>
<dbReference type="Pfam" id="PF13191">
    <property type="entry name" value="AAA_16"/>
    <property type="match status" value="1"/>
</dbReference>
<dbReference type="AlphaFoldDB" id="A0A916T1T9"/>
<dbReference type="EMBL" id="BMHI01000003">
    <property type="protein sequence ID" value="GGB28075.1"/>
    <property type="molecule type" value="Genomic_DNA"/>
</dbReference>
<evidence type="ECO:0000256" key="3">
    <source>
        <dbReference type="SAM" id="MobiDB-lite"/>
    </source>
</evidence>
<reference evidence="5" key="1">
    <citation type="journal article" date="2014" name="Int. J. Syst. Evol. Microbiol.">
        <title>Complete genome sequence of Corynebacterium casei LMG S-19264T (=DSM 44701T), isolated from a smear-ripened cheese.</title>
        <authorList>
            <consortium name="US DOE Joint Genome Institute (JGI-PGF)"/>
            <person name="Walter F."/>
            <person name="Albersmeier A."/>
            <person name="Kalinowski J."/>
            <person name="Ruckert C."/>
        </authorList>
    </citation>
    <scope>NUCLEOTIDE SEQUENCE</scope>
    <source>
        <strain evidence="5">CGMCC 1.15085</strain>
    </source>
</reference>
<dbReference type="SUPFAM" id="SSF48452">
    <property type="entry name" value="TPR-like"/>
    <property type="match status" value="1"/>
</dbReference>
<keyword evidence="1" id="KW-0547">Nucleotide-binding</keyword>
<dbReference type="InterPro" id="IPR036388">
    <property type="entry name" value="WH-like_DNA-bd_sf"/>
</dbReference>
<proteinExistence type="predicted"/>
<dbReference type="SUPFAM" id="SSF46894">
    <property type="entry name" value="C-terminal effector domain of the bipartite response regulators"/>
    <property type="match status" value="1"/>
</dbReference>
<dbReference type="Gene3D" id="3.40.50.300">
    <property type="entry name" value="P-loop containing nucleotide triphosphate hydrolases"/>
    <property type="match status" value="1"/>
</dbReference>
<dbReference type="Gene3D" id="1.10.10.10">
    <property type="entry name" value="Winged helix-like DNA-binding domain superfamily/Winged helix DNA-binding domain"/>
    <property type="match status" value="1"/>
</dbReference>
<feature type="domain" description="HTH luxR-type" evidence="4">
    <location>
        <begin position="913"/>
        <end position="978"/>
    </location>
</feature>
<feature type="region of interest" description="Disordered" evidence="3">
    <location>
        <begin position="1"/>
        <end position="23"/>
    </location>
</feature>
<dbReference type="InterPro" id="IPR027417">
    <property type="entry name" value="P-loop_NTPase"/>
</dbReference>
<evidence type="ECO:0000313" key="5">
    <source>
        <dbReference type="EMBL" id="GGB28075.1"/>
    </source>
</evidence>
<accession>A0A916T1T9</accession>